<feature type="transmembrane region" description="Helical" evidence="2">
    <location>
        <begin position="260"/>
        <end position="281"/>
    </location>
</feature>
<name>A0A9D2RNV2_9MICO</name>
<feature type="region of interest" description="Disordered" evidence="1">
    <location>
        <begin position="1"/>
        <end position="21"/>
    </location>
</feature>
<protein>
    <submittedName>
        <fullName evidence="3">Polyketide antibiotic transporter</fullName>
    </submittedName>
</protein>
<dbReference type="AlphaFoldDB" id="A0A9D2RNV2"/>
<proteinExistence type="predicted"/>
<feature type="transmembrane region" description="Helical" evidence="2">
    <location>
        <begin position="43"/>
        <end position="61"/>
    </location>
</feature>
<keyword evidence="2" id="KW-1133">Transmembrane helix</keyword>
<accession>A0A9D2RNV2</accession>
<feature type="transmembrane region" description="Helical" evidence="2">
    <location>
        <begin position="455"/>
        <end position="474"/>
    </location>
</feature>
<keyword evidence="2" id="KW-0472">Membrane</keyword>
<feature type="transmembrane region" description="Helical" evidence="2">
    <location>
        <begin position="106"/>
        <end position="125"/>
    </location>
</feature>
<evidence type="ECO:0000313" key="3">
    <source>
        <dbReference type="EMBL" id="HJB09921.1"/>
    </source>
</evidence>
<reference evidence="3" key="1">
    <citation type="journal article" date="2021" name="PeerJ">
        <title>Extensive microbial diversity within the chicken gut microbiome revealed by metagenomics and culture.</title>
        <authorList>
            <person name="Gilroy R."/>
            <person name="Ravi A."/>
            <person name="Getino M."/>
            <person name="Pursley I."/>
            <person name="Horton D.L."/>
            <person name="Alikhan N.F."/>
            <person name="Baker D."/>
            <person name="Gharbi K."/>
            <person name="Hall N."/>
            <person name="Watson M."/>
            <person name="Adriaenssens E.M."/>
            <person name="Foster-Nyarko E."/>
            <person name="Jarju S."/>
            <person name="Secka A."/>
            <person name="Antonio M."/>
            <person name="Oren A."/>
            <person name="Chaudhuri R.R."/>
            <person name="La Ragione R."/>
            <person name="Hildebrand F."/>
            <person name="Pallen M.J."/>
        </authorList>
    </citation>
    <scope>NUCLEOTIDE SEQUENCE</scope>
    <source>
        <strain evidence="3">ChiHjej13B12-24818</strain>
    </source>
</reference>
<feature type="transmembrane region" description="Helical" evidence="2">
    <location>
        <begin position="320"/>
        <end position="340"/>
    </location>
</feature>
<dbReference type="EMBL" id="DWZH01000038">
    <property type="protein sequence ID" value="HJB09921.1"/>
    <property type="molecule type" value="Genomic_DNA"/>
</dbReference>
<keyword evidence="2" id="KW-0812">Transmembrane</keyword>
<reference evidence="3" key="2">
    <citation type="submission" date="2021-04" db="EMBL/GenBank/DDBJ databases">
        <authorList>
            <person name="Gilroy R."/>
        </authorList>
    </citation>
    <scope>NUCLEOTIDE SEQUENCE</scope>
    <source>
        <strain evidence="3">ChiHjej13B12-24818</strain>
    </source>
</reference>
<feature type="transmembrane region" description="Helical" evidence="2">
    <location>
        <begin position="215"/>
        <end position="233"/>
    </location>
</feature>
<feature type="transmembrane region" description="Helical" evidence="2">
    <location>
        <begin position="481"/>
        <end position="504"/>
    </location>
</feature>
<sequence>MTTATRAARKGQHTHRADTPAASPLTGLGSLIRLYGRLCRRQIIIWTLAMLVMVPASVIAMDDAYPDQEALDARAMLLDNPSAVMMTGPAFAQDDYTFWAMVANELMLYVLIAVAIMSVLMMVRLTRAEEEAGRLELIRSLPTGRLAPPTAGLLIVATANLLVGLAVTVGVLAVDGPAVGSLALGAATALTGMVFAAIALVTAQLTEHSGTASGLALGALALAFMVRGVGDVIERQGSWLSWFSPFAWAQQTRVYVDLRWWPLTVSLAVIVAGLVIAGALSRRRDVGAGLRPASAGPEQASSVLLAPGGLAGRLVTPMMLAWAIGLSLFATAFGALASSLDDMVADMPAVPEWAPIDLDDLTTSFAAFVLMMLALGPIGLVVAGVLRLRTEEQEGRLAGALLAGSSRTRIALLWLLVVALEAFVVQVLLGLGVGLGVWQATGEPRWVGEMTAASLAYLPAIALFAALALALYGLRLRLAGLAWALMLWTSIVTLLGDLLGLPDWARSISPLHHVPLAPDAEVEAWPLIVMGVLAVLLSVIGLLGLRRRDMVAG</sequence>
<comment type="caution">
    <text evidence="3">The sequence shown here is derived from an EMBL/GenBank/DDBJ whole genome shotgun (WGS) entry which is preliminary data.</text>
</comment>
<gene>
    <name evidence="3" type="ORF">H9786_05245</name>
</gene>
<evidence type="ECO:0000256" key="1">
    <source>
        <dbReference type="SAM" id="MobiDB-lite"/>
    </source>
</evidence>
<evidence type="ECO:0000256" key="2">
    <source>
        <dbReference type="SAM" id="Phobius"/>
    </source>
</evidence>
<feature type="transmembrane region" description="Helical" evidence="2">
    <location>
        <begin position="524"/>
        <end position="545"/>
    </location>
</feature>
<dbReference type="Proteomes" id="UP000823823">
    <property type="component" value="Unassembled WGS sequence"/>
</dbReference>
<feature type="transmembrane region" description="Helical" evidence="2">
    <location>
        <begin position="365"/>
        <end position="389"/>
    </location>
</feature>
<organism evidence="3 4">
    <name type="scientific">Candidatus Brachybacterium merdavium</name>
    <dbReference type="NCBI Taxonomy" id="2838513"/>
    <lineage>
        <taxon>Bacteria</taxon>
        <taxon>Bacillati</taxon>
        <taxon>Actinomycetota</taxon>
        <taxon>Actinomycetes</taxon>
        <taxon>Micrococcales</taxon>
        <taxon>Dermabacteraceae</taxon>
        <taxon>Brachybacterium</taxon>
    </lineage>
</organism>
<feature type="transmembrane region" description="Helical" evidence="2">
    <location>
        <begin position="179"/>
        <end position="203"/>
    </location>
</feature>
<evidence type="ECO:0000313" key="4">
    <source>
        <dbReference type="Proteomes" id="UP000823823"/>
    </source>
</evidence>
<feature type="transmembrane region" description="Helical" evidence="2">
    <location>
        <begin position="410"/>
        <end position="435"/>
    </location>
</feature>
<feature type="transmembrane region" description="Helical" evidence="2">
    <location>
        <begin position="146"/>
        <end position="173"/>
    </location>
</feature>